<comment type="caution">
    <text evidence="2">The sequence shown here is derived from an EMBL/GenBank/DDBJ whole genome shotgun (WGS) entry which is preliminary data.</text>
</comment>
<protein>
    <submittedName>
        <fullName evidence="2">Uncharacterized protein</fullName>
    </submittedName>
</protein>
<proteinExistence type="predicted"/>
<name>A0A8J2JT72_9HEXA</name>
<dbReference type="Proteomes" id="UP000708208">
    <property type="component" value="Unassembled WGS sequence"/>
</dbReference>
<evidence type="ECO:0000256" key="1">
    <source>
        <dbReference type="SAM" id="MobiDB-lite"/>
    </source>
</evidence>
<evidence type="ECO:0000313" key="3">
    <source>
        <dbReference type="Proteomes" id="UP000708208"/>
    </source>
</evidence>
<sequence length="104" mass="11839">MHVKNQLSPSSDLNLDDLPDVSSRLEDDRLTTDSVFPVTITRSQSLEMLNIENNLEPLQPSQHHKKSDVKNISTTDPFEVKISEDEILPKYSSTEVYQKQLPTT</sequence>
<evidence type="ECO:0000313" key="2">
    <source>
        <dbReference type="EMBL" id="CAG7695045.1"/>
    </source>
</evidence>
<organism evidence="2 3">
    <name type="scientific">Allacma fusca</name>
    <dbReference type="NCBI Taxonomy" id="39272"/>
    <lineage>
        <taxon>Eukaryota</taxon>
        <taxon>Metazoa</taxon>
        <taxon>Ecdysozoa</taxon>
        <taxon>Arthropoda</taxon>
        <taxon>Hexapoda</taxon>
        <taxon>Collembola</taxon>
        <taxon>Symphypleona</taxon>
        <taxon>Sminthuridae</taxon>
        <taxon>Allacma</taxon>
    </lineage>
</organism>
<gene>
    <name evidence="2" type="ORF">AFUS01_LOCUS3875</name>
</gene>
<feature type="region of interest" description="Disordered" evidence="1">
    <location>
        <begin position="1"/>
        <end position="20"/>
    </location>
</feature>
<feature type="non-terminal residue" evidence="2">
    <location>
        <position position="104"/>
    </location>
</feature>
<dbReference type="AlphaFoldDB" id="A0A8J2JT72"/>
<dbReference type="EMBL" id="CAJVCH010023702">
    <property type="protein sequence ID" value="CAG7695045.1"/>
    <property type="molecule type" value="Genomic_DNA"/>
</dbReference>
<reference evidence="2" key="1">
    <citation type="submission" date="2021-06" db="EMBL/GenBank/DDBJ databases">
        <authorList>
            <person name="Hodson N. C."/>
            <person name="Mongue J. A."/>
            <person name="Jaron S. K."/>
        </authorList>
    </citation>
    <scope>NUCLEOTIDE SEQUENCE</scope>
</reference>
<accession>A0A8J2JT72</accession>
<keyword evidence="3" id="KW-1185">Reference proteome</keyword>